<feature type="region of interest" description="Disordered" evidence="1">
    <location>
        <begin position="78"/>
        <end position="103"/>
    </location>
</feature>
<evidence type="ECO:0000256" key="1">
    <source>
        <dbReference type="SAM" id="MobiDB-lite"/>
    </source>
</evidence>
<dbReference type="OrthoDB" id="10522780at2759"/>
<dbReference type="Proteomes" id="UP000265663">
    <property type="component" value="Unassembled WGS sequence"/>
</dbReference>
<name>A0A3M7MG82_9PLEO</name>
<dbReference type="EMBL" id="KE747840">
    <property type="protein sequence ID" value="RMZ73515.1"/>
    <property type="molecule type" value="Genomic_DNA"/>
</dbReference>
<dbReference type="AlphaFoldDB" id="A0A3M7MG82"/>
<organism evidence="2 3">
    <name type="scientific">Pyrenophora seminiperda CCB06</name>
    <dbReference type="NCBI Taxonomy" id="1302712"/>
    <lineage>
        <taxon>Eukaryota</taxon>
        <taxon>Fungi</taxon>
        <taxon>Dikarya</taxon>
        <taxon>Ascomycota</taxon>
        <taxon>Pezizomycotina</taxon>
        <taxon>Dothideomycetes</taxon>
        <taxon>Pleosporomycetidae</taxon>
        <taxon>Pleosporales</taxon>
        <taxon>Pleosporineae</taxon>
        <taxon>Pleosporaceae</taxon>
        <taxon>Pyrenophora</taxon>
    </lineage>
</organism>
<sequence>MPISTKNTCPLCRYELFFLRSSHEPREPRVVGVLDSATRILGSTSVGSLSASEPPHEVELSPNRTNTAAHHCFETHPGPCSAHHQHTRQDSHSYTRNGRESSRHRTLVADIQTEFFWNTALTDDNLMVFLNEDERVNVQYLRETPSYELYYQDALPDFAFDQLLIGHAQWMRELDDEAGFSELDGLDTSYNFCACLESNALAAHSELTSPDRNGSLPSLEFKLLQDAVLLVPIANSGGIFLLALPPLRIPPSALKPTDSLGTLGLVSDASSLTSSSAS</sequence>
<evidence type="ECO:0000313" key="3">
    <source>
        <dbReference type="Proteomes" id="UP000265663"/>
    </source>
</evidence>
<gene>
    <name evidence="2" type="ORF">GMOD_00008034</name>
</gene>
<proteinExistence type="predicted"/>
<accession>A0A3M7MG82</accession>
<evidence type="ECO:0000313" key="2">
    <source>
        <dbReference type="EMBL" id="RMZ73515.1"/>
    </source>
</evidence>
<protein>
    <submittedName>
        <fullName evidence="2">Uncharacterized protein</fullName>
    </submittedName>
</protein>
<feature type="compositionally biased region" description="Basic and acidic residues" evidence="1">
    <location>
        <begin position="87"/>
        <end position="103"/>
    </location>
</feature>
<keyword evidence="3" id="KW-1185">Reference proteome</keyword>
<reference evidence="2 3" key="1">
    <citation type="journal article" date="2014" name="PLoS ONE">
        <title>De novo Genome Assembly of the Fungal Plant Pathogen Pyrenophora semeniperda.</title>
        <authorList>
            <person name="Soliai M.M."/>
            <person name="Meyer S.E."/>
            <person name="Udall J.A."/>
            <person name="Elzinga D.E."/>
            <person name="Hermansen R.A."/>
            <person name="Bodily P.M."/>
            <person name="Hart A.A."/>
            <person name="Coleman C.E."/>
        </authorList>
    </citation>
    <scope>NUCLEOTIDE SEQUENCE [LARGE SCALE GENOMIC DNA]</scope>
    <source>
        <strain evidence="2 3">CCB06</strain>
        <tissue evidence="2">Mycelium</tissue>
    </source>
</reference>